<accession>A0AC35GR13</accession>
<reference evidence="2" key="1">
    <citation type="submission" date="2022-11" db="UniProtKB">
        <authorList>
            <consortium name="WormBaseParasite"/>
        </authorList>
    </citation>
    <scope>IDENTIFICATION</scope>
</reference>
<dbReference type="Proteomes" id="UP000887580">
    <property type="component" value="Unplaced"/>
</dbReference>
<sequence>MMKLAVVVLFGLIGVAIALHGTGGYGNGGGYGNNGGGYGGGYGDGGHRHHKSSESSSSSESEEFIPPPKPKVCKTTCIDNALADFNIPGVTPLDCTAMTNTVDIVACCQNWGLLHGRTLIEISGAISGAKKVCCERICS</sequence>
<dbReference type="WBParaSite" id="PS1159_v2.g7921.t1">
    <property type="protein sequence ID" value="PS1159_v2.g7921.t1"/>
    <property type="gene ID" value="PS1159_v2.g7921"/>
</dbReference>
<evidence type="ECO:0000313" key="2">
    <source>
        <dbReference type="WBParaSite" id="PS1159_v2.g7921.t1"/>
    </source>
</evidence>
<proteinExistence type="predicted"/>
<evidence type="ECO:0000313" key="1">
    <source>
        <dbReference type="Proteomes" id="UP000887580"/>
    </source>
</evidence>
<organism evidence="1 2">
    <name type="scientific">Panagrolaimus sp. PS1159</name>
    <dbReference type="NCBI Taxonomy" id="55785"/>
    <lineage>
        <taxon>Eukaryota</taxon>
        <taxon>Metazoa</taxon>
        <taxon>Ecdysozoa</taxon>
        <taxon>Nematoda</taxon>
        <taxon>Chromadorea</taxon>
        <taxon>Rhabditida</taxon>
        <taxon>Tylenchina</taxon>
        <taxon>Panagrolaimomorpha</taxon>
        <taxon>Panagrolaimoidea</taxon>
        <taxon>Panagrolaimidae</taxon>
        <taxon>Panagrolaimus</taxon>
    </lineage>
</organism>
<protein>
    <submittedName>
        <fullName evidence="2">Hydrophobin</fullName>
    </submittedName>
</protein>
<name>A0AC35GR13_9BILA</name>